<feature type="binding site" evidence="11">
    <location>
        <begin position="79"/>
        <end position="80"/>
    </location>
    <ligand>
        <name>FAD</name>
        <dbReference type="ChEBI" id="CHEBI:57692"/>
    </ligand>
</feature>
<accession>A0A2T0XMB8</accession>
<keyword evidence="5 12" id="KW-0479">Metal-binding</keyword>
<evidence type="ECO:0000256" key="5">
    <source>
        <dbReference type="ARBA" id="ARBA00022723"/>
    </source>
</evidence>
<dbReference type="Pfam" id="PF00175">
    <property type="entry name" value="NAD_binding_1"/>
    <property type="match status" value="1"/>
</dbReference>
<dbReference type="STRING" id="1168289.GCA_000259075_01016"/>
<evidence type="ECO:0000256" key="8">
    <source>
        <dbReference type="ARBA" id="ARBA00023004"/>
    </source>
</evidence>
<dbReference type="InterPro" id="IPR001433">
    <property type="entry name" value="OxRdtase_FAD/NAD-bd"/>
</dbReference>
<feature type="binding site" evidence="12">
    <location>
        <position position="232"/>
    </location>
    <ligand>
        <name>[2Fe-2S] cluster</name>
        <dbReference type="ChEBI" id="CHEBI:190135"/>
    </ligand>
</feature>
<dbReference type="OrthoDB" id="9789468at2"/>
<dbReference type="Pfam" id="PF10418">
    <property type="entry name" value="DHODB_Fe-S_bind"/>
    <property type="match status" value="1"/>
</dbReference>
<keyword evidence="2" id="KW-0813">Transport</keyword>
<dbReference type="Proteomes" id="UP000252733">
    <property type="component" value="Unassembled WGS sequence"/>
</dbReference>
<dbReference type="GO" id="GO:0016491">
    <property type="term" value="F:oxidoreductase activity"/>
    <property type="evidence" value="ECO:0007669"/>
    <property type="project" value="InterPro"/>
</dbReference>
<dbReference type="InterPro" id="IPR017927">
    <property type="entry name" value="FAD-bd_FR_type"/>
</dbReference>
<dbReference type="PANTHER" id="PTHR43513:SF3">
    <property type="entry name" value="DIHYDROOROTATE DEHYDROGENASE B (NAD(+)), ELECTRON TRANSFER SUBUNIT-RELATED"/>
    <property type="match status" value="1"/>
</dbReference>
<dbReference type="InterPro" id="IPR008333">
    <property type="entry name" value="Cbr1-like_FAD-bd_dom"/>
</dbReference>
<evidence type="ECO:0000256" key="2">
    <source>
        <dbReference type="ARBA" id="ARBA00022448"/>
    </source>
</evidence>
<comment type="cofactor">
    <cofactor evidence="11">
        <name>FAD</name>
        <dbReference type="ChEBI" id="CHEBI:57692"/>
    </cofactor>
    <text evidence="11">Binds 1 FAD per subunit.</text>
</comment>
<keyword evidence="6 11" id="KW-0274">FAD</keyword>
<dbReference type="PIRSF" id="PIRSF006816">
    <property type="entry name" value="Cyc3_hyd_g"/>
    <property type="match status" value="1"/>
</dbReference>
<feature type="domain" description="FAD-binding FR-type" evidence="13">
    <location>
        <begin position="4"/>
        <end position="104"/>
    </location>
</feature>
<dbReference type="InterPro" id="IPR039261">
    <property type="entry name" value="FNR_nucleotide-bd"/>
</dbReference>
<reference evidence="14 15" key="1">
    <citation type="submission" date="2018-07" db="EMBL/GenBank/DDBJ databases">
        <title>Freshwater and sediment microbial communities from various areas in North America, analyzing microbe dynamics in response to fracking.</title>
        <authorList>
            <person name="Lamendella R."/>
        </authorList>
    </citation>
    <scope>NUCLEOTIDE SEQUENCE [LARGE SCALE GENOMIC DNA]</scope>
    <source>
        <strain evidence="14 15">160A</strain>
    </source>
</reference>
<keyword evidence="4 12" id="KW-0001">2Fe-2S</keyword>
<dbReference type="SUPFAM" id="SSF52343">
    <property type="entry name" value="Ferredoxin reductase-like, C-terminal NADP-linked domain"/>
    <property type="match status" value="1"/>
</dbReference>
<dbReference type="GO" id="GO:0051537">
    <property type="term" value="F:2 iron, 2 sulfur cluster binding"/>
    <property type="evidence" value="ECO:0007669"/>
    <property type="project" value="UniProtKB-KW"/>
</dbReference>
<dbReference type="GO" id="GO:0006221">
    <property type="term" value="P:pyrimidine nucleotide biosynthetic process"/>
    <property type="evidence" value="ECO:0007669"/>
    <property type="project" value="InterPro"/>
</dbReference>
<dbReference type="InterPro" id="IPR037117">
    <property type="entry name" value="Dihydroorotate_DH_ele_sf"/>
</dbReference>
<evidence type="ECO:0000256" key="4">
    <source>
        <dbReference type="ARBA" id="ARBA00022714"/>
    </source>
</evidence>
<sequence>MQKKHINDFTVIANERHTREFVILTLQHPGKMPEMLPGQFVEARVDGSNDTYLRRPLSIHDVNYDDNTLKLLIQEVGPGTRTLSKLQPGDQLNLVYPLGNHYTLPESDKVLLIGGGCGVAPLLFLGRYLKEHGITPRFLIGGRTTADLVELQSYEKLGEVLVTTEDGTRGTKGYVIHHPVMKTFEPDFDYIYTCGPEPMMKVLAKYAAERDITCQVSMENTMACGIGACLCCVTPTQDGHKCVCTDGPVFDSKYLKW</sequence>
<comment type="caution">
    <text evidence="14">The sequence shown here is derived from an EMBL/GenBank/DDBJ whole genome shotgun (WGS) entry which is preliminary data.</text>
</comment>
<dbReference type="RefSeq" id="WP_106152991.1">
    <property type="nucleotide sequence ID" value="NZ_PVTS01000007.1"/>
</dbReference>
<dbReference type="CDD" id="cd06218">
    <property type="entry name" value="DHOD_e_trans"/>
    <property type="match status" value="1"/>
</dbReference>
<feature type="binding site" evidence="12">
    <location>
        <position position="244"/>
    </location>
    <ligand>
        <name>[2Fe-2S] cluster</name>
        <dbReference type="ChEBI" id="CHEBI:190135"/>
    </ligand>
</feature>
<evidence type="ECO:0000259" key="13">
    <source>
        <dbReference type="PROSITE" id="PS51384"/>
    </source>
</evidence>
<evidence type="ECO:0000256" key="1">
    <source>
        <dbReference type="ARBA" id="ARBA00006422"/>
    </source>
</evidence>
<evidence type="ECO:0000256" key="11">
    <source>
        <dbReference type="PIRSR" id="PIRSR006816-1"/>
    </source>
</evidence>
<dbReference type="InterPro" id="IPR012165">
    <property type="entry name" value="Cyt_c3_hydrogenase_gsu"/>
</dbReference>
<evidence type="ECO:0000256" key="10">
    <source>
        <dbReference type="ARBA" id="ARBA00034078"/>
    </source>
</evidence>
<evidence type="ECO:0000256" key="12">
    <source>
        <dbReference type="PIRSR" id="PIRSR006816-2"/>
    </source>
</evidence>
<keyword evidence="3 11" id="KW-0285">Flavoprotein</keyword>
<keyword evidence="15" id="KW-1185">Reference proteome</keyword>
<comment type="similarity">
    <text evidence="1">Belongs to the PyrK family.</text>
</comment>
<feature type="binding site" evidence="12">
    <location>
        <position position="224"/>
    </location>
    <ligand>
        <name>[2Fe-2S] cluster</name>
        <dbReference type="ChEBI" id="CHEBI:190135"/>
    </ligand>
</feature>
<dbReference type="InterPro" id="IPR050353">
    <property type="entry name" value="PyrK_electron_transfer"/>
</dbReference>
<dbReference type="Pfam" id="PF00970">
    <property type="entry name" value="FAD_binding_6"/>
    <property type="match status" value="1"/>
</dbReference>
<proteinExistence type="inferred from homology"/>
<keyword evidence="8 12" id="KW-0408">Iron</keyword>
<dbReference type="Gene3D" id="2.10.240.10">
    <property type="entry name" value="Dihydroorotate dehydrogenase, electron transfer subunit"/>
    <property type="match status" value="1"/>
</dbReference>
<organism evidence="14 15">
    <name type="scientific">Marinilabilia salmonicolor</name>
    <dbReference type="NCBI Taxonomy" id="989"/>
    <lineage>
        <taxon>Bacteria</taxon>
        <taxon>Pseudomonadati</taxon>
        <taxon>Bacteroidota</taxon>
        <taxon>Bacteroidia</taxon>
        <taxon>Marinilabiliales</taxon>
        <taxon>Marinilabiliaceae</taxon>
        <taxon>Marinilabilia</taxon>
    </lineage>
</organism>
<evidence type="ECO:0000256" key="9">
    <source>
        <dbReference type="ARBA" id="ARBA00023014"/>
    </source>
</evidence>
<dbReference type="Gene3D" id="3.40.50.80">
    <property type="entry name" value="Nucleotide-binding domain of ferredoxin-NADP reductase (FNR) module"/>
    <property type="match status" value="1"/>
</dbReference>
<keyword evidence="7" id="KW-0249">Electron transport</keyword>
<comment type="cofactor">
    <cofactor evidence="12">
        <name>[2Fe-2S] cluster</name>
        <dbReference type="ChEBI" id="CHEBI:190135"/>
    </cofactor>
    <text evidence="12">Binds 1 [2Fe-2S] cluster per subunit.</text>
</comment>
<evidence type="ECO:0000256" key="7">
    <source>
        <dbReference type="ARBA" id="ARBA00022982"/>
    </source>
</evidence>
<dbReference type="InterPro" id="IPR019480">
    <property type="entry name" value="Dihydroorotate_DH_Fe-S-bd"/>
</dbReference>
<dbReference type="PANTHER" id="PTHR43513">
    <property type="entry name" value="DIHYDROOROTATE DEHYDROGENASE B (NAD(+)), ELECTRON TRANSFER SUBUNIT"/>
    <property type="match status" value="1"/>
</dbReference>
<dbReference type="InterPro" id="IPR017938">
    <property type="entry name" value="Riboflavin_synthase-like_b-brl"/>
</dbReference>
<gene>
    <name evidence="14" type="ORF">DFO77_10383</name>
</gene>
<evidence type="ECO:0000313" key="15">
    <source>
        <dbReference type="Proteomes" id="UP000252733"/>
    </source>
</evidence>
<dbReference type="AlphaFoldDB" id="A0A2T0XMB8"/>
<comment type="cofactor">
    <cofactor evidence="10">
        <name>[2Fe-2S] cluster</name>
        <dbReference type="ChEBI" id="CHEBI:190135"/>
    </cofactor>
</comment>
<feature type="binding site" evidence="11">
    <location>
        <begin position="72"/>
        <end position="74"/>
    </location>
    <ligand>
        <name>FAD</name>
        <dbReference type="ChEBI" id="CHEBI:57692"/>
    </ligand>
</feature>
<dbReference type="EMBL" id="QPIZ01000003">
    <property type="protein sequence ID" value="RCW38618.1"/>
    <property type="molecule type" value="Genomic_DNA"/>
</dbReference>
<dbReference type="Gene3D" id="2.40.30.10">
    <property type="entry name" value="Translation factors"/>
    <property type="match status" value="1"/>
</dbReference>
<dbReference type="GO" id="GO:0050660">
    <property type="term" value="F:flavin adenine dinucleotide binding"/>
    <property type="evidence" value="ECO:0007669"/>
    <property type="project" value="InterPro"/>
</dbReference>
<feature type="binding site" evidence="12">
    <location>
        <position position="229"/>
    </location>
    <ligand>
        <name>[2Fe-2S] cluster</name>
        <dbReference type="ChEBI" id="CHEBI:190135"/>
    </ligand>
</feature>
<evidence type="ECO:0000256" key="3">
    <source>
        <dbReference type="ARBA" id="ARBA00022630"/>
    </source>
</evidence>
<dbReference type="PRINTS" id="PR00409">
    <property type="entry name" value="PHDIOXRDTASE"/>
</dbReference>
<protein>
    <submittedName>
        <fullName evidence="14">Dihydroorotate oxidase B electron transfer subunit</fullName>
    </submittedName>
</protein>
<keyword evidence="9 12" id="KW-0411">Iron-sulfur</keyword>
<evidence type="ECO:0000256" key="6">
    <source>
        <dbReference type="ARBA" id="ARBA00022827"/>
    </source>
</evidence>
<feature type="binding site" evidence="11">
    <location>
        <begin position="55"/>
        <end position="58"/>
    </location>
    <ligand>
        <name>FAD</name>
        <dbReference type="ChEBI" id="CHEBI:57692"/>
    </ligand>
</feature>
<dbReference type="PROSITE" id="PS51384">
    <property type="entry name" value="FAD_FR"/>
    <property type="match status" value="1"/>
</dbReference>
<name>A0A2T0XMB8_9BACT</name>
<dbReference type="GO" id="GO:0046872">
    <property type="term" value="F:metal ion binding"/>
    <property type="evidence" value="ECO:0007669"/>
    <property type="project" value="UniProtKB-KW"/>
</dbReference>
<dbReference type="SUPFAM" id="SSF63380">
    <property type="entry name" value="Riboflavin synthase domain-like"/>
    <property type="match status" value="1"/>
</dbReference>
<evidence type="ECO:0000313" key="14">
    <source>
        <dbReference type="EMBL" id="RCW38618.1"/>
    </source>
</evidence>